<feature type="compositionally biased region" description="Basic and acidic residues" evidence="1">
    <location>
        <begin position="77"/>
        <end position="90"/>
    </location>
</feature>
<evidence type="ECO:0000313" key="2">
    <source>
        <dbReference type="EMBL" id="KAG8053917.1"/>
    </source>
</evidence>
<reference evidence="2" key="1">
    <citation type="journal article" date="2021" name="bioRxiv">
        <title>Whole Genome Assembly and Annotation of Northern Wild Rice, Zizania palustris L., Supports a Whole Genome Duplication in the Zizania Genus.</title>
        <authorList>
            <person name="Haas M."/>
            <person name="Kono T."/>
            <person name="Macchietto M."/>
            <person name="Millas R."/>
            <person name="McGilp L."/>
            <person name="Shao M."/>
            <person name="Duquette J."/>
            <person name="Hirsch C.N."/>
            <person name="Kimball J."/>
        </authorList>
    </citation>
    <scope>NUCLEOTIDE SEQUENCE</scope>
    <source>
        <tissue evidence="2">Fresh leaf tissue</tissue>
    </source>
</reference>
<feature type="region of interest" description="Disordered" evidence="1">
    <location>
        <begin position="1"/>
        <end position="90"/>
    </location>
</feature>
<keyword evidence="3" id="KW-1185">Reference proteome</keyword>
<dbReference type="AlphaFoldDB" id="A0A8J5RT91"/>
<evidence type="ECO:0000313" key="3">
    <source>
        <dbReference type="Proteomes" id="UP000729402"/>
    </source>
</evidence>
<organism evidence="2 3">
    <name type="scientific">Zizania palustris</name>
    <name type="common">Northern wild rice</name>
    <dbReference type="NCBI Taxonomy" id="103762"/>
    <lineage>
        <taxon>Eukaryota</taxon>
        <taxon>Viridiplantae</taxon>
        <taxon>Streptophyta</taxon>
        <taxon>Embryophyta</taxon>
        <taxon>Tracheophyta</taxon>
        <taxon>Spermatophyta</taxon>
        <taxon>Magnoliopsida</taxon>
        <taxon>Liliopsida</taxon>
        <taxon>Poales</taxon>
        <taxon>Poaceae</taxon>
        <taxon>BOP clade</taxon>
        <taxon>Oryzoideae</taxon>
        <taxon>Oryzeae</taxon>
        <taxon>Zizaniinae</taxon>
        <taxon>Zizania</taxon>
    </lineage>
</organism>
<feature type="compositionally biased region" description="Low complexity" evidence="1">
    <location>
        <begin position="46"/>
        <end position="60"/>
    </location>
</feature>
<protein>
    <submittedName>
        <fullName evidence="2">Uncharacterized protein</fullName>
    </submittedName>
</protein>
<dbReference type="Proteomes" id="UP000729402">
    <property type="component" value="Unassembled WGS sequence"/>
</dbReference>
<accession>A0A8J5RT91</accession>
<evidence type="ECO:0000256" key="1">
    <source>
        <dbReference type="SAM" id="MobiDB-lite"/>
    </source>
</evidence>
<sequence>MSRHRRQPSRSLPLDFSVDGGDDEPVAAKGTTPHVDGAPRGGRATDAGAAKQQQDGQGNKKPPPPAAPGGRASSDGAGKKSCDDHTADAR</sequence>
<comment type="caution">
    <text evidence="2">The sequence shown here is derived from an EMBL/GenBank/DDBJ whole genome shotgun (WGS) entry which is preliminary data.</text>
</comment>
<proteinExistence type="predicted"/>
<name>A0A8J5RT91_ZIZPA</name>
<dbReference type="EMBL" id="JAAALK010000288">
    <property type="protein sequence ID" value="KAG8053917.1"/>
    <property type="molecule type" value="Genomic_DNA"/>
</dbReference>
<reference evidence="2" key="2">
    <citation type="submission" date="2021-02" db="EMBL/GenBank/DDBJ databases">
        <authorList>
            <person name="Kimball J.A."/>
            <person name="Haas M.W."/>
            <person name="Macchietto M."/>
            <person name="Kono T."/>
            <person name="Duquette J."/>
            <person name="Shao M."/>
        </authorList>
    </citation>
    <scope>NUCLEOTIDE SEQUENCE</scope>
    <source>
        <tissue evidence="2">Fresh leaf tissue</tissue>
    </source>
</reference>
<dbReference type="OrthoDB" id="610440at2759"/>
<gene>
    <name evidence="2" type="ORF">GUJ93_ZPchr0001g32373</name>
</gene>